<proteinExistence type="predicted"/>
<name>A0A8H5HB02_9AGAR</name>
<evidence type="ECO:0000256" key="1">
    <source>
        <dbReference type="SAM" id="MobiDB-lite"/>
    </source>
</evidence>
<feature type="compositionally biased region" description="Basic residues" evidence="1">
    <location>
        <begin position="227"/>
        <end position="236"/>
    </location>
</feature>
<dbReference type="AlphaFoldDB" id="A0A8H5HB02"/>
<organism evidence="2 3">
    <name type="scientific">Tricholomella constricta</name>
    <dbReference type="NCBI Taxonomy" id="117010"/>
    <lineage>
        <taxon>Eukaryota</taxon>
        <taxon>Fungi</taxon>
        <taxon>Dikarya</taxon>
        <taxon>Basidiomycota</taxon>
        <taxon>Agaricomycotina</taxon>
        <taxon>Agaricomycetes</taxon>
        <taxon>Agaricomycetidae</taxon>
        <taxon>Agaricales</taxon>
        <taxon>Tricholomatineae</taxon>
        <taxon>Lyophyllaceae</taxon>
        <taxon>Tricholomella</taxon>
    </lineage>
</organism>
<evidence type="ECO:0000313" key="2">
    <source>
        <dbReference type="EMBL" id="KAF5379992.1"/>
    </source>
</evidence>
<accession>A0A8H5HB02</accession>
<keyword evidence="3" id="KW-1185">Reference proteome</keyword>
<dbReference type="OrthoDB" id="3226552at2759"/>
<dbReference type="Proteomes" id="UP000565441">
    <property type="component" value="Unassembled WGS sequence"/>
</dbReference>
<comment type="caution">
    <text evidence="2">The sequence shown here is derived from an EMBL/GenBank/DDBJ whole genome shotgun (WGS) entry which is preliminary data.</text>
</comment>
<protein>
    <submittedName>
        <fullName evidence="2">Uncharacterized protein</fullName>
    </submittedName>
</protein>
<sequence length="321" mass="35942">MHSHFPEPFSAMGQEHRRLSKDNRWSDVVPPNFLTIGHSTLPLSEHTATLAFFRDHHDFLFTTTTHTPLTFDRSRLGRRQTQTSSTLEGLDVYLRGSMFAKTHVRDRKYSFLGELLADDFKFDPRTSFANIWMQKGAAMSGKYQNSVNDEGYAEGTFGAGFNGLSREDGFNLRSAFSVTTTSTSNYISVELDEFADDEDSSWSTLEAPNTPGFSRLLFSQQQQQRRSSGRLKKRRPQTGIDSPAPPLEVLQRPCYNHTTSTSTDAAAPTATASTARSTSCTSKHVTLPRFVRSLSLKRWRPALNKEFGVCHGIDVARSTPA</sequence>
<gene>
    <name evidence="2" type="ORF">D9615_006276</name>
</gene>
<feature type="compositionally biased region" description="Low complexity" evidence="1">
    <location>
        <begin position="258"/>
        <end position="278"/>
    </location>
</feature>
<feature type="region of interest" description="Disordered" evidence="1">
    <location>
        <begin position="219"/>
        <end position="278"/>
    </location>
</feature>
<reference evidence="2 3" key="1">
    <citation type="journal article" date="2020" name="ISME J.">
        <title>Uncovering the hidden diversity of litter-decomposition mechanisms in mushroom-forming fungi.</title>
        <authorList>
            <person name="Floudas D."/>
            <person name="Bentzer J."/>
            <person name="Ahren D."/>
            <person name="Johansson T."/>
            <person name="Persson P."/>
            <person name="Tunlid A."/>
        </authorList>
    </citation>
    <scope>NUCLEOTIDE SEQUENCE [LARGE SCALE GENOMIC DNA]</scope>
    <source>
        <strain evidence="2 3">CBS 661.87</strain>
    </source>
</reference>
<dbReference type="EMBL" id="JAACJP010000014">
    <property type="protein sequence ID" value="KAF5379992.1"/>
    <property type="molecule type" value="Genomic_DNA"/>
</dbReference>
<evidence type="ECO:0000313" key="3">
    <source>
        <dbReference type="Proteomes" id="UP000565441"/>
    </source>
</evidence>